<accession>A0ACC2HJK8</accession>
<comment type="caution">
    <text evidence="1">The sequence shown here is derived from an EMBL/GenBank/DDBJ whole genome shotgun (WGS) entry which is preliminary data.</text>
</comment>
<dbReference type="Proteomes" id="UP001157502">
    <property type="component" value="Chromosome 1"/>
</dbReference>
<proteinExistence type="predicted"/>
<name>A0ACC2HJK8_DALPE</name>
<evidence type="ECO:0000313" key="1">
    <source>
        <dbReference type="EMBL" id="KAJ8016194.1"/>
    </source>
</evidence>
<organism evidence="1 2">
    <name type="scientific">Dallia pectoralis</name>
    <name type="common">Alaska blackfish</name>
    <dbReference type="NCBI Taxonomy" id="75939"/>
    <lineage>
        <taxon>Eukaryota</taxon>
        <taxon>Metazoa</taxon>
        <taxon>Chordata</taxon>
        <taxon>Craniata</taxon>
        <taxon>Vertebrata</taxon>
        <taxon>Euteleostomi</taxon>
        <taxon>Actinopterygii</taxon>
        <taxon>Neopterygii</taxon>
        <taxon>Teleostei</taxon>
        <taxon>Protacanthopterygii</taxon>
        <taxon>Esociformes</taxon>
        <taxon>Umbridae</taxon>
        <taxon>Dallia</taxon>
    </lineage>
</organism>
<sequence length="476" mass="52489">MDYTCLTNDSLIHIFSWFHVDDLIRASYVCKVWHEAAETPWLWREMCLKRWGFCNISALAAEYGKQAWKCYFLSRSNLEMRMTEGKSGGHYICKGLRGHKGRVVGCVYLSGNSPELPDFRSFTPIVCSASSDGTVRAWDIQQGEQLWCSPVQSPLTGMVAEPGCGRVITSDTTGLVKAWDSQNGQEMSSYSSASPQCTLLPFSVDGSSYLAVGTSQGSVHTLASPSLSKLSSLVVCDTFKVNLLLASPDKKWIFAGTTENMEMSPKVFSSQSVTCPSEDEDSLCQCLPVFVCCAAVFLPSQPARTAMVHYRDFSHTRHSKTLSVFDLSIKKTRYKSEVQVEPVAEFDVVFESGSSNILLEGKGSGTLIVAADRELRVYTLKGQLLCSFKDHVQPITSVCVDSFRVVTASQDLSLRVLTWKVDRDSGLTLDSRYHLLGGSHTMFRGFSRVVCDYSSIVASVEAADGKDVLKAYTFNA</sequence>
<keyword evidence="2" id="KW-1185">Reference proteome</keyword>
<dbReference type="EMBL" id="CM055728">
    <property type="protein sequence ID" value="KAJ8016194.1"/>
    <property type="molecule type" value="Genomic_DNA"/>
</dbReference>
<protein>
    <submittedName>
        <fullName evidence="1">Uncharacterized protein</fullName>
    </submittedName>
</protein>
<reference evidence="1" key="1">
    <citation type="submission" date="2021-05" db="EMBL/GenBank/DDBJ databases">
        <authorList>
            <person name="Pan Q."/>
            <person name="Jouanno E."/>
            <person name="Zahm M."/>
            <person name="Klopp C."/>
            <person name="Cabau C."/>
            <person name="Louis A."/>
            <person name="Berthelot C."/>
            <person name="Parey E."/>
            <person name="Roest Crollius H."/>
            <person name="Montfort J."/>
            <person name="Robinson-Rechavi M."/>
            <person name="Bouchez O."/>
            <person name="Lampietro C."/>
            <person name="Lopez Roques C."/>
            <person name="Donnadieu C."/>
            <person name="Postlethwait J."/>
            <person name="Bobe J."/>
            <person name="Dillon D."/>
            <person name="Chandos A."/>
            <person name="von Hippel F."/>
            <person name="Guiguen Y."/>
        </authorList>
    </citation>
    <scope>NUCLEOTIDE SEQUENCE</scope>
    <source>
        <strain evidence="1">YG-Jan2019</strain>
    </source>
</reference>
<evidence type="ECO:0000313" key="2">
    <source>
        <dbReference type="Proteomes" id="UP001157502"/>
    </source>
</evidence>
<gene>
    <name evidence="1" type="ORF">DPEC_G00004660</name>
</gene>